<dbReference type="Proteomes" id="UP000886523">
    <property type="component" value="Unassembled WGS sequence"/>
</dbReference>
<evidence type="ECO:0000313" key="2">
    <source>
        <dbReference type="EMBL" id="KAF9520893.1"/>
    </source>
</evidence>
<reference evidence="2" key="1">
    <citation type="journal article" date="2020" name="Nat. Commun.">
        <title>Large-scale genome sequencing of mycorrhizal fungi provides insights into the early evolution of symbiotic traits.</title>
        <authorList>
            <person name="Miyauchi S."/>
            <person name="Kiss E."/>
            <person name="Kuo A."/>
            <person name="Drula E."/>
            <person name="Kohler A."/>
            <person name="Sanchez-Garcia M."/>
            <person name="Morin E."/>
            <person name="Andreopoulos B."/>
            <person name="Barry K.W."/>
            <person name="Bonito G."/>
            <person name="Buee M."/>
            <person name="Carver A."/>
            <person name="Chen C."/>
            <person name="Cichocki N."/>
            <person name="Clum A."/>
            <person name="Culley D."/>
            <person name="Crous P.W."/>
            <person name="Fauchery L."/>
            <person name="Girlanda M."/>
            <person name="Hayes R.D."/>
            <person name="Keri Z."/>
            <person name="LaButti K."/>
            <person name="Lipzen A."/>
            <person name="Lombard V."/>
            <person name="Magnuson J."/>
            <person name="Maillard F."/>
            <person name="Murat C."/>
            <person name="Nolan M."/>
            <person name="Ohm R.A."/>
            <person name="Pangilinan J."/>
            <person name="Pereira M.F."/>
            <person name="Perotto S."/>
            <person name="Peter M."/>
            <person name="Pfister S."/>
            <person name="Riley R."/>
            <person name="Sitrit Y."/>
            <person name="Stielow J.B."/>
            <person name="Szollosi G."/>
            <person name="Zifcakova L."/>
            <person name="Stursova M."/>
            <person name="Spatafora J.W."/>
            <person name="Tedersoo L."/>
            <person name="Vaario L.M."/>
            <person name="Yamada A."/>
            <person name="Yan M."/>
            <person name="Wang P."/>
            <person name="Xu J."/>
            <person name="Bruns T."/>
            <person name="Baldrian P."/>
            <person name="Vilgalys R."/>
            <person name="Dunand C."/>
            <person name="Henrissat B."/>
            <person name="Grigoriev I.V."/>
            <person name="Hibbett D."/>
            <person name="Nagy L.G."/>
            <person name="Martin F.M."/>
        </authorList>
    </citation>
    <scope>NUCLEOTIDE SEQUENCE</scope>
    <source>
        <strain evidence="2">UP504</strain>
    </source>
</reference>
<proteinExistence type="predicted"/>
<feature type="compositionally biased region" description="Low complexity" evidence="1">
    <location>
        <begin position="64"/>
        <end position="88"/>
    </location>
</feature>
<feature type="compositionally biased region" description="Pro residues" evidence="1">
    <location>
        <begin position="12"/>
        <end position="22"/>
    </location>
</feature>
<evidence type="ECO:0000256" key="1">
    <source>
        <dbReference type="SAM" id="MobiDB-lite"/>
    </source>
</evidence>
<accession>A0A9P6BAS6</accession>
<name>A0A9P6BAS6_9AGAM</name>
<gene>
    <name evidence="2" type="ORF">BS47DRAFT_1357269</name>
</gene>
<feature type="region of interest" description="Disordered" evidence="1">
    <location>
        <begin position="57"/>
        <end position="88"/>
    </location>
</feature>
<protein>
    <submittedName>
        <fullName evidence="2">Uncharacterized protein</fullName>
    </submittedName>
</protein>
<sequence length="319" mass="34628">MPSRIVFERATPPHPSMPPSTPPNKGRKSRRLSRFLRKLGIVSRPTIPTPASIPVWTETGTTLSPCTSSRPSLVSSSSRCPSSRASSSGNRIHHAFGLALHSTSTLSSSQSGSEYNLSKAKLDFNSLLPHLQSTENDNSITSGENNGPAYEYPLSPTSFTKRARLSLPEASVPSTLRARHQTLALPPGPVLHPLITVETPIPPVQALVPSQTYTIDHQTSFTPGNHLPLGPSNRPLDARIVEEDADDLNDLDNTLIIDCSITFPTNWVERFLQTDFPGVGIEQINQPAVEFGPFPLPCWSPGGSVAIFIVFLALYMQIP</sequence>
<evidence type="ECO:0000313" key="3">
    <source>
        <dbReference type="Proteomes" id="UP000886523"/>
    </source>
</evidence>
<dbReference type="AlphaFoldDB" id="A0A9P6BAS6"/>
<dbReference type="EMBL" id="MU128910">
    <property type="protein sequence ID" value="KAF9520893.1"/>
    <property type="molecule type" value="Genomic_DNA"/>
</dbReference>
<organism evidence="2 3">
    <name type="scientific">Hydnum rufescens UP504</name>
    <dbReference type="NCBI Taxonomy" id="1448309"/>
    <lineage>
        <taxon>Eukaryota</taxon>
        <taxon>Fungi</taxon>
        <taxon>Dikarya</taxon>
        <taxon>Basidiomycota</taxon>
        <taxon>Agaricomycotina</taxon>
        <taxon>Agaricomycetes</taxon>
        <taxon>Cantharellales</taxon>
        <taxon>Hydnaceae</taxon>
        <taxon>Hydnum</taxon>
    </lineage>
</organism>
<feature type="region of interest" description="Disordered" evidence="1">
    <location>
        <begin position="1"/>
        <end position="30"/>
    </location>
</feature>
<comment type="caution">
    <text evidence="2">The sequence shown here is derived from an EMBL/GenBank/DDBJ whole genome shotgun (WGS) entry which is preliminary data.</text>
</comment>
<keyword evidence="3" id="KW-1185">Reference proteome</keyword>